<dbReference type="InterPro" id="IPR029058">
    <property type="entry name" value="AB_hydrolase_fold"/>
</dbReference>
<comment type="similarity">
    <text evidence="2">Belongs to the peptidase S33 family.</text>
</comment>
<dbReference type="PRINTS" id="PR00793">
    <property type="entry name" value="PROAMNOPTASE"/>
</dbReference>
<dbReference type="Proteomes" id="UP001321861">
    <property type="component" value="Chromosome"/>
</dbReference>
<feature type="domain" description="AB hydrolase-1" evidence="4">
    <location>
        <begin position="24"/>
        <end position="274"/>
    </location>
</feature>
<dbReference type="GO" id="GO:0004177">
    <property type="term" value="F:aminopeptidase activity"/>
    <property type="evidence" value="ECO:0007669"/>
    <property type="project" value="UniProtKB-EC"/>
</dbReference>
<dbReference type="PANTHER" id="PTHR43798:SF33">
    <property type="entry name" value="HYDROLASE, PUTATIVE (AFU_ORTHOLOGUE AFUA_2G14860)-RELATED"/>
    <property type="match status" value="1"/>
</dbReference>
<reference evidence="5 6" key="1">
    <citation type="journal article" date="2023" name="Microbiol. Spectr.">
        <title>Symbiosis of Carpenter Bees with Uncharacterized Lactic Acid Bacteria Showing NAD Auxotrophy.</title>
        <authorList>
            <person name="Kawasaki S."/>
            <person name="Ozawa K."/>
            <person name="Mori T."/>
            <person name="Yamamoto A."/>
            <person name="Ito M."/>
            <person name="Ohkuma M."/>
            <person name="Sakamoto M."/>
            <person name="Matsutani M."/>
        </authorList>
    </citation>
    <scope>NUCLEOTIDE SEQUENCE [LARGE SCALE GENOMIC DNA]</scope>
    <source>
        <strain evidence="5 6">XA3</strain>
    </source>
</reference>
<gene>
    <name evidence="5" type="ORF">XA3_05070</name>
</gene>
<protein>
    <submittedName>
        <fullName evidence="5">Alpha/beta hydrolase</fullName>
    </submittedName>
</protein>
<dbReference type="GO" id="GO:0006508">
    <property type="term" value="P:proteolysis"/>
    <property type="evidence" value="ECO:0007669"/>
    <property type="project" value="InterPro"/>
</dbReference>
<evidence type="ECO:0000256" key="2">
    <source>
        <dbReference type="ARBA" id="ARBA00010088"/>
    </source>
</evidence>
<dbReference type="InterPro" id="IPR002410">
    <property type="entry name" value="Peptidase_S33"/>
</dbReference>
<dbReference type="GO" id="GO:0016020">
    <property type="term" value="C:membrane"/>
    <property type="evidence" value="ECO:0007669"/>
    <property type="project" value="TreeGrafter"/>
</dbReference>
<sequence length="286" mass="32915">MFESAMINGIKLTFSISHLKPDQPLVLYLHGGPGFSCAPLMQKFNSRLDQDLNFINLEQRGTGLSYYPFAKDEKITISTFIDDVYQFVCYLLDRYQRKQLILVGHSWGSILGLKFIEHYPELISKYIGVGQVINTQKNLDLQREFLTGKIKDTDLKKDSIYLTRKIVKHGGSLYQQTNEAKLIRPFITSGVYSFGTLINFLKGSKQTVNALWDEVMQVNFEDVKEYSVPVYFFEGKHDHHVPSSLVDNYAKTLQSPASVVWFESSGHYPQWEEPDKFNDQLIKICT</sequence>
<keyword evidence="3 5" id="KW-0378">Hydrolase</keyword>
<dbReference type="InterPro" id="IPR050266">
    <property type="entry name" value="AB_hydrolase_sf"/>
</dbReference>
<dbReference type="InterPro" id="IPR000073">
    <property type="entry name" value="AB_hydrolase_1"/>
</dbReference>
<dbReference type="AlphaFoldDB" id="A0AAU9DI90"/>
<evidence type="ECO:0000259" key="4">
    <source>
        <dbReference type="Pfam" id="PF00561"/>
    </source>
</evidence>
<dbReference type="GO" id="GO:0030313">
    <property type="term" value="C:cell envelope"/>
    <property type="evidence" value="ECO:0007669"/>
    <property type="project" value="UniProtKB-SubCell"/>
</dbReference>
<dbReference type="Pfam" id="PF00561">
    <property type="entry name" value="Abhydrolase_1"/>
    <property type="match status" value="1"/>
</dbReference>
<evidence type="ECO:0000313" key="5">
    <source>
        <dbReference type="EMBL" id="BDR58066.1"/>
    </source>
</evidence>
<organism evidence="5 6">
    <name type="scientific">Xylocopilactobacillus apicola</name>
    <dbReference type="NCBI Taxonomy" id="2932184"/>
    <lineage>
        <taxon>Bacteria</taxon>
        <taxon>Bacillati</taxon>
        <taxon>Bacillota</taxon>
        <taxon>Bacilli</taxon>
        <taxon>Lactobacillales</taxon>
        <taxon>Lactobacillaceae</taxon>
        <taxon>Xylocopilactobacillus</taxon>
    </lineage>
</organism>
<proteinExistence type="inferred from homology"/>
<dbReference type="PANTHER" id="PTHR43798">
    <property type="entry name" value="MONOACYLGLYCEROL LIPASE"/>
    <property type="match status" value="1"/>
</dbReference>
<accession>A0AAU9DI90</accession>
<dbReference type="KEGG" id="xap:XA3_05070"/>
<comment type="subcellular location">
    <subcellularLocation>
        <location evidence="1">Cell envelope</location>
    </subcellularLocation>
</comment>
<keyword evidence="6" id="KW-1185">Reference proteome</keyword>
<evidence type="ECO:0000256" key="3">
    <source>
        <dbReference type="ARBA" id="ARBA00022801"/>
    </source>
</evidence>
<dbReference type="EMBL" id="AP026802">
    <property type="protein sequence ID" value="BDR58066.1"/>
    <property type="molecule type" value="Genomic_DNA"/>
</dbReference>
<dbReference type="Gene3D" id="3.40.50.1820">
    <property type="entry name" value="alpha/beta hydrolase"/>
    <property type="match status" value="1"/>
</dbReference>
<evidence type="ECO:0000256" key="1">
    <source>
        <dbReference type="ARBA" id="ARBA00004196"/>
    </source>
</evidence>
<evidence type="ECO:0000313" key="6">
    <source>
        <dbReference type="Proteomes" id="UP001321861"/>
    </source>
</evidence>
<name>A0AAU9DI90_9LACO</name>
<dbReference type="SUPFAM" id="SSF53474">
    <property type="entry name" value="alpha/beta-Hydrolases"/>
    <property type="match status" value="1"/>
</dbReference>
<dbReference type="RefSeq" id="WP_317635987.1">
    <property type="nucleotide sequence ID" value="NZ_AP026802.1"/>
</dbReference>